<dbReference type="PANTHER" id="PTHR32305:SF15">
    <property type="entry name" value="PROTEIN RHSA-RELATED"/>
    <property type="match status" value="1"/>
</dbReference>
<dbReference type="OrthoDB" id="9815414at2"/>
<dbReference type="PANTHER" id="PTHR32305">
    <property type="match status" value="1"/>
</dbReference>
<keyword evidence="3" id="KW-1185">Reference proteome</keyword>
<dbReference type="EMBL" id="CP011412">
    <property type="protein sequence ID" value="AKH21509.1"/>
    <property type="molecule type" value="Genomic_DNA"/>
</dbReference>
<organism evidence="2 3">
    <name type="scientific">Sedimenticola thiotaurini</name>
    <dbReference type="NCBI Taxonomy" id="1543721"/>
    <lineage>
        <taxon>Bacteria</taxon>
        <taxon>Pseudomonadati</taxon>
        <taxon>Pseudomonadota</taxon>
        <taxon>Gammaproteobacteria</taxon>
        <taxon>Chromatiales</taxon>
        <taxon>Sedimenticolaceae</taxon>
        <taxon>Sedimenticola</taxon>
    </lineage>
</organism>
<reference evidence="2 3" key="1">
    <citation type="journal article" date="2015" name="Genome Announc.">
        <title>Complete Genome Sequence of Sedimenticola thiotaurini Strain SIP-G1, a Polyphosphate- and Polyhydroxyalkanoate-Accumulating Sulfur-Oxidizing Gammaproteobacterium Isolated from Salt Marsh Sediments.</title>
        <authorList>
            <person name="Flood B.E."/>
            <person name="Jones D.S."/>
            <person name="Bailey J.V."/>
        </authorList>
    </citation>
    <scope>NUCLEOTIDE SEQUENCE [LARGE SCALE GENOMIC DNA]</scope>
    <source>
        <strain evidence="2 3">SIP-G1</strain>
    </source>
</reference>
<dbReference type="PRINTS" id="PR00394">
    <property type="entry name" value="RHSPROTEIN"/>
</dbReference>
<dbReference type="AlphaFoldDB" id="A0A0F7K1S0"/>
<evidence type="ECO:0000313" key="2">
    <source>
        <dbReference type="EMBL" id="AKH21509.1"/>
    </source>
</evidence>
<dbReference type="InterPro" id="IPR050708">
    <property type="entry name" value="T6SS_VgrG/RHS"/>
</dbReference>
<dbReference type="Gene3D" id="2.180.10.10">
    <property type="entry name" value="RHS repeat-associated core"/>
    <property type="match status" value="1"/>
</dbReference>
<dbReference type="NCBIfam" id="TIGR03696">
    <property type="entry name" value="Rhs_assc_core"/>
    <property type="match status" value="1"/>
</dbReference>
<dbReference type="PATRIC" id="fig|1543721.4.peg.3166"/>
<dbReference type="Proteomes" id="UP000034410">
    <property type="component" value="Chromosome"/>
</dbReference>
<accession>A0A0F7K1S0</accession>
<feature type="coiled-coil region" evidence="1">
    <location>
        <begin position="107"/>
        <end position="141"/>
    </location>
</feature>
<dbReference type="KEGG" id="seds:AAY24_15380"/>
<evidence type="ECO:0008006" key="4">
    <source>
        <dbReference type="Google" id="ProtNLM"/>
    </source>
</evidence>
<dbReference type="InterPro" id="IPR022385">
    <property type="entry name" value="Rhs_assc_core"/>
</dbReference>
<evidence type="ECO:0000256" key="1">
    <source>
        <dbReference type="SAM" id="Coils"/>
    </source>
</evidence>
<sequence length="207" mass="24400">MWAGEYRAFGEVNETNQAWANPLRFPGQYYDQETGAYYNYYRTYDPSTGRYLESDPIGLRGGLNTYAYVRGNPINDIDPLGLKGMRSYLAELARKLAEEATVEMGAQQVQENMINDLLNNIANLERQIDSIADAMDAAETSRLNCDRRCMEEREKNKCFNFEDCWRKCWEDYRSIMDELTLIQDRNRDLLKKYKMDPLYIFKYGMQW</sequence>
<proteinExistence type="predicted"/>
<keyword evidence="1" id="KW-0175">Coiled coil</keyword>
<gene>
    <name evidence="2" type="ORF">AAY24_15380</name>
</gene>
<protein>
    <recommendedName>
        <fullName evidence="4">RHS repeat-associated core domain-containing protein</fullName>
    </recommendedName>
</protein>
<evidence type="ECO:0000313" key="3">
    <source>
        <dbReference type="Proteomes" id="UP000034410"/>
    </source>
</evidence>
<name>A0A0F7K1S0_9GAMM</name>